<evidence type="ECO:0008006" key="4">
    <source>
        <dbReference type="Google" id="ProtNLM"/>
    </source>
</evidence>
<sequence>MLDFIFVMTPFFLAVWLVLKDSPDLLLPSRNDPVWAKFAGLSFILFGASMFLRLALLGRQLPAGKYTMRLMTTGQTLGFCLFMVAIGALVLFAHKLSSKRR</sequence>
<evidence type="ECO:0000256" key="1">
    <source>
        <dbReference type="SAM" id="Phobius"/>
    </source>
</evidence>
<proteinExistence type="predicted"/>
<feature type="transmembrane region" description="Helical" evidence="1">
    <location>
        <begin position="76"/>
        <end position="94"/>
    </location>
</feature>
<protein>
    <recommendedName>
        <fullName evidence="4">Transmembrane protein</fullName>
    </recommendedName>
</protein>
<keyword evidence="3" id="KW-1185">Reference proteome</keyword>
<name>A0ABY6ZZ10_9PSED</name>
<dbReference type="EMBL" id="CP113432">
    <property type="protein sequence ID" value="WAI49240.1"/>
    <property type="molecule type" value="Genomic_DNA"/>
</dbReference>
<dbReference type="Proteomes" id="UP001163624">
    <property type="component" value="Chromosome"/>
</dbReference>
<evidence type="ECO:0000313" key="2">
    <source>
        <dbReference type="EMBL" id="WAI49240.1"/>
    </source>
</evidence>
<keyword evidence="1" id="KW-0812">Transmembrane</keyword>
<feature type="transmembrane region" description="Helical" evidence="1">
    <location>
        <begin position="36"/>
        <end position="56"/>
    </location>
</feature>
<evidence type="ECO:0000313" key="3">
    <source>
        <dbReference type="Proteomes" id="UP001163624"/>
    </source>
</evidence>
<dbReference type="RefSeq" id="WP_254476161.1">
    <property type="nucleotide sequence ID" value="NZ_CP113432.1"/>
</dbReference>
<keyword evidence="1" id="KW-0472">Membrane</keyword>
<keyword evidence="1" id="KW-1133">Transmembrane helix</keyword>
<accession>A0ABY6ZZ10</accession>
<organism evidence="2 3">
    <name type="scientific">Pseudomonas triclosanedens</name>
    <dbReference type="NCBI Taxonomy" id="2961893"/>
    <lineage>
        <taxon>Bacteria</taxon>
        <taxon>Pseudomonadati</taxon>
        <taxon>Pseudomonadota</taxon>
        <taxon>Gammaproteobacteria</taxon>
        <taxon>Pseudomonadales</taxon>
        <taxon>Pseudomonadaceae</taxon>
        <taxon>Pseudomonas</taxon>
    </lineage>
</organism>
<gene>
    <name evidence="2" type="ORF">OU419_26425</name>
</gene>
<reference evidence="2" key="1">
    <citation type="submission" date="2022-11" db="EMBL/GenBank/DDBJ databases">
        <title>Pseudomonas triclosanedens sp. nov., a triclosan degrader isolated from activated sludge.</title>
        <authorList>
            <person name="Yin Y."/>
            <person name="Lu Z."/>
        </authorList>
    </citation>
    <scope>NUCLEOTIDE SEQUENCE</scope>
    <source>
        <strain evidence="2">ZM23</strain>
    </source>
</reference>